<keyword evidence="5" id="KW-0805">Transcription regulation</keyword>
<dbReference type="PROSITE" id="PS50110">
    <property type="entry name" value="RESPONSE_REGULATORY"/>
    <property type="match status" value="1"/>
</dbReference>
<name>A0A2T0U9W7_9MICO</name>
<protein>
    <submittedName>
        <fullName evidence="12">Two-component system KDP operon response regulator KdpE</fullName>
    </submittedName>
</protein>
<gene>
    <name evidence="12" type="ORF">BCF74_12438</name>
</gene>
<keyword evidence="3 8" id="KW-0597">Phosphoprotein</keyword>
<evidence type="ECO:0000259" key="11">
    <source>
        <dbReference type="PROSITE" id="PS51755"/>
    </source>
</evidence>
<evidence type="ECO:0000256" key="1">
    <source>
        <dbReference type="ARBA" id="ARBA00004496"/>
    </source>
</evidence>
<evidence type="ECO:0000256" key="9">
    <source>
        <dbReference type="PROSITE-ProRule" id="PRU01091"/>
    </source>
</evidence>
<dbReference type="InterPro" id="IPR039420">
    <property type="entry name" value="WalR-like"/>
</dbReference>
<dbReference type="GO" id="GO:0042802">
    <property type="term" value="F:identical protein binding"/>
    <property type="evidence" value="ECO:0007669"/>
    <property type="project" value="UniProtKB-ARBA"/>
</dbReference>
<dbReference type="GO" id="GO:0000987">
    <property type="term" value="F:cis-regulatory region sequence-specific DNA binding"/>
    <property type="evidence" value="ECO:0007669"/>
    <property type="project" value="UniProtKB-ARBA"/>
</dbReference>
<dbReference type="Pfam" id="PF00486">
    <property type="entry name" value="Trans_reg_C"/>
    <property type="match status" value="1"/>
</dbReference>
<dbReference type="FunFam" id="3.40.50.2300:FF:000021">
    <property type="entry name" value="Two-component system response regulator KdpE"/>
    <property type="match status" value="1"/>
</dbReference>
<dbReference type="PROSITE" id="PS51755">
    <property type="entry name" value="OMPR_PHOB"/>
    <property type="match status" value="1"/>
</dbReference>
<dbReference type="CDD" id="cd17574">
    <property type="entry name" value="REC_OmpR"/>
    <property type="match status" value="1"/>
</dbReference>
<evidence type="ECO:0000256" key="7">
    <source>
        <dbReference type="ARBA" id="ARBA00023163"/>
    </source>
</evidence>
<comment type="subcellular location">
    <subcellularLocation>
        <location evidence="1">Cytoplasm</location>
    </subcellularLocation>
</comment>
<evidence type="ECO:0000259" key="10">
    <source>
        <dbReference type="PROSITE" id="PS50110"/>
    </source>
</evidence>
<keyword evidence="6 9" id="KW-0238">DNA-binding</keyword>
<keyword evidence="4" id="KW-0902">Two-component regulatory system</keyword>
<dbReference type="CDD" id="cd00383">
    <property type="entry name" value="trans_reg_C"/>
    <property type="match status" value="1"/>
</dbReference>
<dbReference type="Gene3D" id="3.40.50.2300">
    <property type="match status" value="1"/>
</dbReference>
<dbReference type="SMART" id="SM00448">
    <property type="entry name" value="REC"/>
    <property type="match status" value="1"/>
</dbReference>
<dbReference type="GO" id="GO:0000156">
    <property type="term" value="F:phosphorelay response regulator activity"/>
    <property type="evidence" value="ECO:0007669"/>
    <property type="project" value="TreeGrafter"/>
</dbReference>
<organism evidence="12 13">
    <name type="scientific">Knoellia remsis</name>
    <dbReference type="NCBI Taxonomy" id="407159"/>
    <lineage>
        <taxon>Bacteria</taxon>
        <taxon>Bacillati</taxon>
        <taxon>Actinomycetota</taxon>
        <taxon>Actinomycetes</taxon>
        <taxon>Micrococcales</taxon>
        <taxon>Intrasporangiaceae</taxon>
        <taxon>Knoellia</taxon>
    </lineage>
</organism>
<dbReference type="InterPro" id="IPR001789">
    <property type="entry name" value="Sig_transdc_resp-reg_receiver"/>
</dbReference>
<dbReference type="InterPro" id="IPR036388">
    <property type="entry name" value="WH-like_DNA-bd_sf"/>
</dbReference>
<dbReference type="GO" id="GO:0005829">
    <property type="term" value="C:cytosol"/>
    <property type="evidence" value="ECO:0007669"/>
    <property type="project" value="TreeGrafter"/>
</dbReference>
<evidence type="ECO:0000256" key="2">
    <source>
        <dbReference type="ARBA" id="ARBA00022490"/>
    </source>
</evidence>
<sequence length="239" mass="26366">MSGTPVAGGQRILVVDDEPHLVRTLAINLRARGYDVVTAADGRTAIQAVHDDDPALVILDLGLPDLDGVEVLRRVRDDGRDLPVIVLSARTDSIDKVEALDLGADDYVTKPFSVEELLARIRVALRHAGGAGATTELPVLTTPDFSLDFAERRALAREEEVHLTPTEWSLLEALARRPGHLLSQRELLREVWGPGYGRESNYLRVYANQLRRKLEPDPGHPRYLLTEPGQGYRLMTGSA</sequence>
<keyword evidence="7" id="KW-0804">Transcription</keyword>
<dbReference type="Pfam" id="PF00072">
    <property type="entry name" value="Response_reg"/>
    <property type="match status" value="1"/>
</dbReference>
<evidence type="ECO:0000256" key="8">
    <source>
        <dbReference type="PROSITE-ProRule" id="PRU00169"/>
    </source>
</evidence>
<feature type="DNA-binding region" description="OmpR/PhoB-type" evidence="9">
    <location>
        <begin position="137"/>
        <end position="236"/>
    </location>
</feature>
<dbReference type="SUPFAM" id="SSF52172">
    <property type="entry name" value="CheY-like"/>
    <property type="match status" value="1"/>
</dbReference>
<feature type="domain" description="Response regulatory" evidence="10">
    <location>
        <begin position="11"/>
        <end position="125"/>
    </location>
</feature>
<dbReference type="GO" id="GO:0032993">
    <property type="term" value="C:protein-DNA complex"/>
    <property type="evidence" value="ECO:0007669"/>
    <property type="project" value="TreeGrafter"/>
</dbReference>
<dbReference type="Gene3D" id="1.10.10.10">
    <property type="entry name" value="Winged helix-like DNA-binding domain superfamily/Winged helix DNA-binding domain"/>
    <property type="match status" value="1"/>
</dbReference>
<dbReference type="EMBL" id="PVTI01000024">
    <property type="protein sequence ID" value="PRY54704.1"/>
    <property type="molecule type" value="Genomic_DNA"/>
</dbReference>
<dbReference type="SMART" id="SM00862">
    <property type="entry name" value="Trans_reg_C"/>
    <property type="match status" value="1"/>
</dbReference>
<dbReference type="OrthoDB" id="3197131at2"/>
<evidence type="ECO:0000256" key="6">
    <source>
        <dbReference type="ARBA" id="ARBA00023125"/>
    </source>
</evidence>
<evidence type="ECO:0000313" key="12">
    <source>
        <dbReference type="EMBL" id="PRY54704.1"/>
    </source>
</evidence>
<proteinExistence type="predicted"/>
<dbReference type="InterPro" id="IPR011006">
    <property type="entry name" value="CheY-like_superfamily"/>
</dbReference>
<evidence type="ECO:0000313" key="13">
    <source>
        <dbReference type="Proteomes" id="UP000237822"/>
    </source>
</evidence>
<dbReference type="Proteomes" id="UP000237822">
    <property type="component" value="Unassembled WGS sequence"/>
</dbReference>
<reference evidence="12 13" key="1">
    <citation type="submission" date="2018-03" db="EMBL/GenBank/DDBJ databases">
        <title>Genomic Encyclopedia of Archaeal and Bacterial Type Strains, Phase II (KMG-II): from individual species to whole genera.</title>
        <authorList>
            <person name="Goeker M."/>
        </authorList>
    </citation>
    <scope>NUCLEOTIDE SEQUENCE [LARGE SCALE GENOMIC DNA]</scope>
    <source>
        <strain evidence="12 13">ATCC BAA-1496</strain>
    </source>
</reference>
<evidence type="ECO:0000256" key="4">
    <source>
        <dbReference type="ARBA" id="ARBA00023012"/>
    </source>
</evidence>
<feature type="domain" description="OmpR/PhoB-type" evidence="11">
    <location>
        <begin position="137"/>
        <end position="236"/>
    </location>
</feature>
<accession>A0A2T0U9W7</accession>
<evidence type="ECO:0000256" key="5">
    <source>
        <dbReference type="ARBA" id="ARBA00023015"/>
    </source>
</evidence>
<keyword evidence="13" id="KW-1185">Reference proteome</keyword>
<dbReference type="PANTHER" id="PTHR48111">
    <property type="entry name" value="REGULATOR OF RPOS"/>
    <property type="match status" value="1"/>
</dbReference>
<evidence type="ECO:0000256" key="3">
    <source>
        <dbReference type="ARBA" id="ARBA00022553"/>
    </source>
</evidence>
<feature type="modified residue" description="4-aspartylphosphate" evidence="8">
    <location>
        <position position="60"/>
    </location>
</feature>
<dbReference type="Gene3D" id="6.10.250.690">
    <property type="match status" value="1"/>
</dbReference>
<dbReference type="PANTHER" id="PTHR48111:SF50">
    <property type="entry name" value="KDP OPERON TRANSCRIPTIONAL REGULATORY PROTEIN KDPE"/>
    <property type="match status" value="1"/>
</dbReference>
<dbReference type="InterPro" id="IPR001867">
    <property type="entry name" value="OmpR/PhoB-type_DNA-bd"/>
</dbReference>
<keyword evidence="2" id="KW-0963">Cytoplasm</keyword>
<dbReference type="GO" id="GO:0045893">
    <property type="term" value="P:positive regulation of DNA-templated transcription"/>
    <property type="evidence" value="ECO:0007669"/>
    <property type="project" value="UniProtKB-ARBA"/>
</dbReference>
<dbReference type="RefSeq" id="WP_106298499.1">
    <property type="nucleotide sequence ID" value="NZ_PVTI01000024.1"/>
</dbReference>
<dbReference type="AlphaFoldDB" id="A0A2T0U9W7"/>
<comment type="caution">
    <text evidence="12">The sequence shown here is derived from an EMBL/GenBank/DDBJ whole genome shotgun (WGS) entry which is preliminary data.</text>
</comment>